<dbReference type="STRING" id="92487.SAMN02745130_02261"/>
<accession>A0A1T4WYF7</accession>
<evidence type="ECO:0000256" key="3">
    <source>
        <dbReference type="ARBA" id="ARBA00038157"/>
    </source>
</evidence>
<protein>
    <recommendedName>
        <fullName evidence="4">Protein tas</fullName>
    </recommendedName>
</protein>
<dbReference type="FunFam" id="3.20.20.100:FF:000005">
    <property type="entry name" value="NADP(H)-dependent aldo-keto reductase"/>
    <property type="match status" value="1"/>
</dbReference>
<proteinExistence type="inferred from homology"/>
<dbReference type="AlphaFoldDB" id="A0A1T4WYF7"/>
<dbReference type="SUPFAM" id="SSF51430">
    <property type="entry name" value="NAD(P)-linked oxidoreductase"/>
    <property type="match status" value="1"/>
</dbReference>
<comment type="similarity">
    <text evidence="3">Belongs to the aldo/keto reductase family. Aldo/keto reductase 2 subfamily.</text>
</comment>
<keyword evidence="2" id="KW-0560">Oxidoreductase</keyword>
<dbReference type="RefSeq" id="WP_078922742.1">
    <property type="nucleotide sequence ID" value="NZ_FUYB01000010.1"/>
</dbReference>
<evidence type="ECO:0000259" key="5">
    <source>
        <dbReference type="Pfam" id="PF00248"/>
    </source>
</evidence>
<organism evidence="6 7">
    <name type="scientific">Thiothrix eikelboomii</name>
    <dbReference type="NCBI Taxonomy" id="92487"/>
    <lineage>
        <taxon>Bacteria</taxon>
        <taxon>Pseudomonadati</taxon>
        <taxon>Pseudomonadota</taxon>
        <taxon>Gammaproteobacteria</taxon>
        <taxon>Thiotrichales</taxon>
        <taxon>Thiotrichaceae</taxon>
        <taxon>Thiothrix</taxon>
    </lineage>
</organism>
<name>A0A1T4WYF7_9GAMM</name>
<dbReference type="NCBIfam" id="NF007912">
    <property type="entry name" value="PRK10625.1"/>
    <property type="match status" value="1"/>
</dbReference>
<gene>
    <name evidence="6" type="ORF">SAMN02745130_02261</name>
</gene>
<dbReference type="OrthoDB" id="9772407at2"/>
<dbReference type="PANTHER" id="PTHR43364">
    <property type="entry name" value="NADH-SPECIFIC METHYLGLYOXAL REDUCTASE-RELATED"/>
    <property type="match status" value="1"/>
</dbReference>
<dbReference type="InterPro" id="IPR023210">
    <property type="entry name" value="NADP_OxRdtase_dom"/>
</dbReference>
<dbReference type="Pfam" id="PF00248">
    <property type="entry name" value="Aldo_ket_red"/>
    <property type="match status" value="1"/>
</dbReference>
<dbReference type="EMBL" id="FUYB01000010">
    <property type="protein sequence ID" value="SKA82197.1"/>
    <property type="molecule type" value="Genomic_DNA"/>
</dbReference>
<dbReference type="InterPro" id="IPR050523">
    <property type="entry name" value="AKR_Detox_Biosynth"/>
</dbReference>
<dbReference type="Gene3D" id="3.20.20.100">
    <property type="entry name" value="NADP-dependent oxidoreductase domain"/>
    <property type="match status" value="1"/>
</dbReference>
<evidence type="ECO:0000256" key="4">
    <source>
        <dbReference type="ARBA" id="ARBA00070119"/>
    </source>
</evidence>
<evidence type="ECO:0000256" key="2">
    <source>
        <dbReference type="ARBA" id="ARBA00023002"/>
    </source>
</evidence>
<sequence>MEYRRLGKTDIKVSKICLGTMTFGEQNTEAEAHQQLDYALEQGINFIDAAEMYPVPINAATQGRTEQYIGTWLNKRSDRDQFVLASKVAGPGRKEVLGHLREGPRLSAEHIQQACEASLQRLQTDYLDLYQVHWPSRNTNYFGQLGYRYGKDHHPETITETLTALGQLVSAGKVRQIGLSNETPWGLAEYLSLAKDLNLPSVVTIQNPYSLLNRSYEVGLAEFAHRSSVGLLAYSPLGFGVLSGKYLQGQRPEGTRLTRWGQYFTRYTHEHAQTVTQQYVELAQQHGLDPAQMALAYVNSRPFLTANIIGATTMEQLRKNIASVDLVLSEEVLKGIEAIHDAHPNPCP</sequence>
<dbReference type="GO" id="GO:0016491">
    <property type="term" value="F:oxidoreductase activity"/>
    <property type="evidence" value="ECO:0007669"/>
    <property type="project" value="UniProtKB-KW"/>
</dbReference>
<dbReference type="PANTHER" id="PTHR43364:SF4">
    <property type="entry name" value="NAD(P)-LINKED OXIDOREDUCTASE SUPERFAMILY PROTEIN"/>
    <property type="match status" value="1"/>
</dbReference>
<dbReference type="InterPro" id="IPR036812">
    <property type="entry name" value="NAD(P)_OxRdtase_dom_sf"/>
</dbReference>
<keyword evidence="7" id="KW-1185">Reference proteome</keyword>
<evidence type="ECO:0000313" key="6">
    <source>
        <dbReference type="EMBL" id="SKA82197.1"/>
    </source>
</evidence>
<keyword evidence="1" id="KW-0521">NADP</keyword>
<dbReference type="Proteomes" id="UP000190460">
    <property type="component" value="Unassembled WGS sequence"/>
</dbReference>
<evidence type="ECO:0000256" key="1">
    <source>
        <dbReference type="ARBA" id="ARBA00022857"/>
    </source>
</evidence>
<evidence type="ECO:0000313" key="7">
    <source>
        <dbReference type="Proteomes" id="UP000190460"/>
    </source>
</evidence>
<feature type="domain" description="NADP-dependent oxidoreductase" evidence="5">
    <location>
        <begin position="15"/>
        <end position="339"/>
    </location>
</feature>
<reference evidence="6 7" key="1">
    <citation type="submission" date="2017-02" db="EMBL/GenBank/DDBJ databases">
        <authorList>
            <person name="Peterson S.W."/>
        </authorList>
    </citation>
    <scope>NUCLEOTIDE SEQUENCE [LARGE SCALE GENOMIC DNA]</scope>
    <source>
        <strain evidence="6 7">ATCC 49788</strain>
    </source>
</reference>
<dbReference type="CDD" id="cd19094">
    <property type="entry name" value="AKR_Tas-like"/>
    <property type="match status" value="1"/>
</dbReference>